<name>A0ABS4TZ09_9PSEU</name>
<evidence type="ECO:0000256" key="3">
    <source>
        <dbReference type="SAM" id="MobiDB-lite"/>
    </source>
</evidence>
<dbReference type="RefSeq" id="WP_209646065.1">
    <property type="nucleotide sequence ID" value="NZ_JAGINW010000001.1"/>
</dbReference>
<protein>
    <submittedName>
        <fullName evidence="4">3-phenylpropionate/cinnamic acid dioxygenase small subunit</fullName>
    </submittedName>
</protein>
<evidence type="ECO:0000256" key="1">
    <source>
        <dbReference type="ARBA" id="ARBA00009570"/>
    </source>
</evidence>
<dbReference type="NCBIfam" id="NF007479">
    <property type="entry name" value="PRK10069.1"/>
    <property type="match status" value="1"/>
</dbReference>
<dbReference type="Gene3D" id="3.10.450.50">
    <property type="match status" value="1"/>
</dbReference>
<dbReference type="GO" id="GO:0051213">
    <property type="term" value="F:dioxygenase activity"/>
    <property type="evidence" value="ECO:0007669"/>
    <property type="project" value="UniProtKB-KW"/>
</dbReference>
<gene>
    <name evidence="4" type="ORF">JOF56_009613</name>
</gene>
<dbReference type="SUPFAM" id="SSF54427">
    <property type="entry name" value="NTF2-like"/>
    <property type="match status" value="1"/>
</dbReference>
<keyword evidence="2" id="KW-0560">Oxidoreductase</keyword>
<comment type="similarity">
    <text evidence="1">Belongs to the bacterial ring-hydroxylating dioxygenase beta subunit family.</text>
</comment>
<evidence type="ECO:0000313" key="5">
    <source>
        <dbReference type="Proteomes" id="UP001519332"/>
    </source>
</evidence>
<dbReference type="Proteomes" id="UP001519332">
    <property type="component" value="Unassembled WGS sequence"/>
</dbReference>
<keyword evidence="4" id="KW-0223">Dioxygenase</keyword>
<dbReference type="PANTHER" id="PTHR41534:SF2">
    <property type="entry name" value="3-PHENYLPROPIONATE_CINNAMIC ACID DIOXYGENASE SUBUNIT BETA"/>
    <property type="match status" value="1"/>
</dbReference>
<comment type="caution">
    <text evidence="4">The sequence shown here is derived from an EMBL/GenBank/DDBJ whole genome shotgun (WGS) entry which is preliminary data.</text>
</comment>
<feature type="region of interest" description="Disordered" evidence="3">
    <location>
        <begin position="1"/>
        <end position="22"/>
    </location>
</feature>
<accession>A0ABS4TZ09</accession>
<dbReference type="EMBL" id="JAGINW010000001">
    <property type="protein sequence ID" value="MBP2329228.1"/>
    <property type="molecule type" value="Genomic_DNA"/>
</dbReference>
<dbReference type="InterPro" id="IPR000391">
    <property type="entry name" value="Rng_hydr_dOase-bsu"/>
</dbReference>
<reference evidence="4 5" key="1">
    <citation type="submission" date="2021-03" db="EMBL/GenBank/DDBJ databases">
        <title>Sequencing the genomes of 1000 actinobacteria strains.</title>
        <authorList>
            <person name="Klenk H.-P."/>
        </authorList>
    </citation>
    <scope>NUCLEOTIDE SEQUENCE [LARGE SCALE GENOMIC DNA]</scope>
    <source>
        <strain evidence="4 5">DSM 46670</strain>
    </source>
</reference>
<sequence length="198" mass="23134">MSESTAGRSPSAPAGRESITPVVPPVDLFASPRLQLEIEQFLYMEAKLLDDRKFAEWYTLMADDIRYWAPTRRNRLRREADKENSQRGDVALFDDNKQTLGWRVNQFLTGMHWSEDPPSRTRHIVSNVVVRQTEDPDEFEVRSNFICYRNRLERETDFWVGEREDLLRCTGPAQWRIAGRTILLDQSVVLSKNLSIFL</sequence>
<organism evidence="4 5">
    <name type="scientific">Kibdelosporangium banguiense</name>
    <dbReference type="NCBI Taxonomy" id="1365924"/>
    <lineage>
        <taxon>Bacteria</taxon>
        <taxon>Bacillati</taxon>
        <taxon>Actinomycetota</taxon>
        <taxon>Actinomycetes</taxon>
        <taxon>Pseudonocardiales</taxon>
        <taxon>Pseudonocardiaceae</taxon>
        <taxon>Kibdelosporangium</taxon>
    </lineage>
</organism>
<evidence type="ECO:0000256" key="2">
    <source>
        <dbReference type="ARBA" id="ARBA00023002"/>
    </source>
</evidence>
<dbReference type="PANTHER" id="PTHR41534">
    <property type="entry name" value="BLR3401 PROTEIN"/>
    <property type="match status" value="1"/>
</dbReference>
<proteinExistence type="inferred from homology"/>
<dbReference type="Pfam" id="PF00866">
    <property type="entry name" value="Ring_hydroxyl_B"/>
    <property type="match status" value="1"/>
</dbReference>
<keyword evidence="5" id="KW-1185">Reference proteome</keyword>
<dbReference type="CDD" id="cd00667">
    <property type="entry name" value="ring_hydroxylating_dioxygenases_beta"/>
    <property type="match status" value="1"/>
</dbReference>
<dbReference type="InterPro" id="IPR032710">
    <property type="entry name" value="NTF2-like_dom_sf"/>
</dbReference>
<evidence type="ECO:0000313" key="4">
    <source>
        <dbReference type="EMBL" id="MBP2329228.1"/>
    </source>
</evidence>